<dbReference type="Pfam" id="PF00560">
    <property type="entry name" value="LRR_1"/>
    <property type="match status" value="5"/>
</dbReference>
<feature type="domain" description="Disease resistance R13L4/SHOC-2-like LRR" evidence="14">
    <location>
        <begin position="103"/>
        <end position="304"/>
    </location>
</feature>
<proteinExistence type="inferred from homology"/>
<dbReference type="InterPro" id="IPR032675">
    <property type="entry name" value="LRR_dom_sf"/>
</dbReference>
<dbReference type="GO" id="GO:0005886">
    <property type="term" value="C:plasma membrane"/>
    <property type="evidence" value="ECO:0007669"/>
    <property type="project" value="UniProtKB-SubCell"/>
</dbReference>
<evidence type="ECO:0000256" key="1">
    <source>
        <dbReference type="ARBA" id="ARBA00004251"/>
    </source>
</evidence>
<keyword evidence="5 11" id="KW-0812">Transmembrane</keyword>
<dbReference type="EMBL" id="OZ075133">
    <property type="protein sequence ID" value="CAL4985797.1"/>
    <property type="molecule type" value="Genomic_DNA"/>
</dbReference>
<dbReference type="InterPro" id="IPR001611">
    <property type="entry name" value="Leu-rich_rpt"/>
</dbReference>
<evidence type="ECO:0008006" key="17">
    <source>
        <dbReference type="Google" id="ProtNLM"/>
    </source>
</evidence>
<evidence type="ECO:0000256" key="6">
    <source>
        <dbReference type="ARBA" id="ARBA00022729"/>
    </source>
</evidence>
<name>A0ABC9ARP9_9POAL</name>
<dbReference type="PRINTS" id="PR00019">
    <property type="entry name" value="LEURICHRPT"/>
</dbReference>
<dbReference type="InterPro" id="IPR003591">
    <property type="entry name" value="Leu-rich_rpt_typical-subtyp"/>
</dbReference>
<feature type="domain" description="Leucine-rich repeat-containing N-terminal plant-type" evidence="13">
    <location>
        <begin position="51"/>
        <end position="91"/>
    </location>
</feature>
<comment type="similarity">
    <text evidence="2">Belongs to the RLP family.</text>
</comment>
<dbReference type="Pfam" id="PF08263">
    <property type="entry name" value="LRRNT_2"/>
    <property type="match status" value="1"/>
</dbReference>
<keyword evidence="9 11" id="KW-0472">Membrane</keyword>
<evidence type="ECO:0000256" key="8">
    <source>
        <dbReference type="ARBA" id="ARBA00022989"/>
    </source>
</evidence>
<keyword evidence="16" id="KW-1185">Reference proteome</keyword>
<dbReference type="Pfam" id="PF23598">
    <property type="entry name" value="LRR_14"/>
    <property type="match status" value="2"/>
</dbReference>
<evidence type="ECO:0000256" key="5">
    <source>
        <dbReference type="ARBA" id="ARBA00022692"/>
    </source>
</evidence>
<evidence type="ECO:0000256" key="2">
    <source>
        <dbReference type="ARBA" id="ARBA00009592"/>
    </source>
</evidence>
<dbReference type="FunFam" id="3.80.10.10:FF:000213">
    <property type="entry name" value="Tyrosine-sulfated glycopeptide receptor 1"/>
    <property type="match status" value="1"/>
</dbReference>
<dbReference type="SUPFAM" id="SSF52047">
    <property type="entry name" value="RNI-like"/>
    <property type="match status" value="1"/>
</dbReference>
<evidence type="ECO:0000256" key="10">
    <source>
        <dbReference type="ARBA" id="ARBA00023180"/>
    </source>
</evidence>
<dbReference type="PANTHER" id="PTHR48061">
    <property type="entry name" value="LEUCINE-RICH REPEAT RECEPTOR PROTEIN KINASE EMS1-LIKE-RELATED"/>
    <property type="match status" value="1"/>
</dbReference>
<evidence type="ECO:0000256" key="11">
    <source>
        <dbReference type="SAM" id="Phobius"/>
    </source>
</evidence>
<evidence type="ECO:0000256" key="9">
    <source>
        <dbReference type="ARBA" id="ARBA00023136"/>
    </source>
</evidence>
<evidence type="ECO:0000313" key="15">
    <source>
        <dbReference type="EMBL" id="CAL4985797.1"/>
    </source>
</evidence>
<dbReference type="InterPro" id="IPR013210">
    <property type="entry name" value="LRR_N_plant-typ"/>
</dbReference>
<dbReference type="InterPro" id="IPR046956">
    <property type="entry name" value="RLP23-like"/>
</dbReference>
<accession>A0ABC9ARP9</accession>
<evidence type="ECO:0000256" key="4">
    <source>
        <dbReference type="ARBA" id="ARBA00022614"/>
    </source>
</evidence>
<dbReference type="PANTHER" id="PTHR48061:SF48">
    <property type="entry name" value="OS01G0162500 PROTEIN"/>
    <property type="match status" value="1"/>
</dbReference>
<comment type="subcellular location">
    <subcellularLocation>
        <location evidence="1">Cell membrane</location>
        <topology evidence="1">Single-pass type I membrane protein</topology>
    </subcellularLocation>
</comment>
<dbReference type="Gene3D" id="3.80.10.10">
    <property type="entry name" value="Ribonuclease Inhibitor"/>
    <property type="match status" value="4"/>
</dbReference>
<reference evidence="15" key="1">
    <citation type="submission" date="2024-10" db="EMBL/GenBank/DDBJ databases">
        <authorList>
            <person name="Ryan C."/>
        </authorList>
    </citation>
    <scope>NUCLEOTIDE SEQUENCE [LARGE SCALE GENOMIC DNA]</scope>
</reference>
<dbReference type="InterPro" id="IPR055414">
    <property type="entry name" value="LRR_R13L4/SHOC2-like"/>
</dbReference>
<dbReference type="FunFam" id="3.80.10.10:FF:000095">
    <property type="entry name" value="LRR receptor-like serine/threonine-protein kinase GSO1"/>
    <property type="match status" value="1"/>
</dbReference>
<dbReference type="SMART" id="SM00369">
    <property type="entry name" value="LRR_TYP"/>
    <property type="match status" value="10"/>
</dbReference>
<dbReference type="AlphaFoldDB" id="A0ABC9ARP9"/>
<evidence type="ECO:0000259" key="14">
    <source>
        <dbReference type="Pfam" id="PF23598"/>
    </source>
</evidence>
<evidence type="ECO:0000256" key="7">
    <source>
        <dbReference type="ARBA" id="ARBA00022737"/>
    </source>
</evidence>
<evidence type="ECO:0000259" key="13">
    <source>
        <dbReference type="Pfam" id="PF08263"/>
    </source>
</evidence>
<dbReference type="SUPFAM" id="SSF52058">
    <property type="entry name" value="L domain-like"/>
    <property type="match status" value="2"/>
</dbReference>
<keyword evidence="6 12" id="KW-0732">Signal</keyword>
<keyword evidence="4" id="KW-0433">Leucine-rich repeat</keyword>
<organism evidence="15 16">
    <name type="scientific">Urochloa decumbens</name>
    <dbReference type="NCBI Taxonomy" id="240449"/>
    <lineage>
        <taxon>Eukaryota</taxon>
        <taxon>Viridiplantae</taxon>
        <taxon>Streptophyta</taxon>
        <taxon>Embryophyta</taxon>
        <taxon>Tracheophyta</taxon>
        <taxon>Spermatophyta</taxon>
        <taxon>Magnoliopsida</taxon>
        <taxon>Liliopsida</taxon>
        <taxon>Poales</taxon>
        <taxon>Poaceae</taxon>
        <taxon>PACMAD clade</taxon>
        <taxon>Panicoideae</taxon>
        <taxon>Panicodae</taxon>
        <taxon>Paniceae</taxon>
        <taxon>Melinidinae</taxon>
        <taxon>Urochloa</taxon>
    </lineage>
</organism>
<evidence type="ECO:0000256" key="3">
    <source>
        <dbReference type="ARBA" id="ARBA00022475"/>
    </source>
</evidence>
<feature type="domain" description="Disease resistance R13L4/SHOC-2-like LRR" evidence="14">
    <location>
        <begin position="337"/>
        <end position="417"/>
    </location>
</feature>
<keyword evidence="7" id="KW-0677">Repeat</keyword>
<feature type="signal peptide" evidence="12">
    <location>
        <begin position="1"/>
        <end position="27"/>
    </location>
</feature>
<dbReference type="Proteomes" id="UP001497457">
    <property type="component" value="Chromosome 23rd"/>
</dbReference>
<feature type="transmembrane region" description="Helical" evidence="11">
    <location>
        <begin position="990"/>
        <end position="1014"/>
    </location>
</feature>
<gene>
    <name evidence="15" type="ORF">URODEC1_LOCUS58109</name>
</gene>
<evidence type="ECO:0000313" key="16">
    <source>
        <dbReference type="Proteomes" id="UP001497457"/>
    </source>
</evidence>
<feature type="chain" id="PRO_5044850566" description="Leucine-rich repeat-containing N-terminal plant-type domain-containing protein" evidence="12">
    <location>
        <begin position="28"/>
        <end position="1021"/>
    </location>
</feature>
<keyword evidence="10" id="KW-0325">Glycoprotein</keyword>
<keyword evidence="3" id="KW-1003">Cell membrane</keyword>
<protein>
    <recommendedName>
        <fullName evidence="17">Leucine-rich repeat-containing N-terminal plant-type domain-containing protein</fullName>
    </recommendedName>
</protein>
<keyword evidence="8 11" id="KW-1133">Transmembrane helix</keyword>
<evidence type="ECO:0000256" key="12">
    <source>
        <dbReference type="SAM" id="SignalP"/>
    </source>
</evidence>
<sequence length="1021" mass="111659">MTAHHHKQPVLLLVIALLLLLVLQAEADGLLVPSSGVVSNNQTGAASRCLPGQAAALLRLKRSFATTKVSNTTFASWRAGTDCCRWDSVKCCGHGGGGRVTSLDLSGRHLRSAALDPAIFNLTSLRYLNLAHNDFNTSELPSVGFERLTQLTHLNLSNANFSGAIPADSIGRLVNLVSIDLSVGVDVYLDDSPQPQLQVPNLESLIANLKNLRELRLDSADMFESDSGAYWCSAVAKHTPNLRLLSLQYCSISGPICESFSALRSLAVLDLRMNMLSGPVPDFFANMPSLRVLQLSNNDLEGQFPSIILQHTKLVTVDLSVNWISGKLPRFSAGSNLQKLLLSGTNFSGEIPSSIGNLKSLKQLDLGSEGFSGTIPSSIGKLRSLELLALSGLGLVGPIPSWIGNLTSLTVLQLSNCGLSESVAKLAMNEPRCPAQELKELTLSSCKFYGNIPTTISNLTQLEILDLQSNNFFGTVELSLFMRLPNLFTLSLSNNNLVVVDGQDNSSLVYPRINYVHLASCGLEKLPKVLRHLGQDHNNFAELDISQNRIQGVIPQWVWENWSGLYFQYLNLSHNYFTRFAGLESFLPFSVDQFDISFNMFEGQIPLPLPQDQRSTVLDYSSNMFSSLPHNFSINTFIFRASTNNLSGTILASFCGLRVRMIDISYNNLSGTIPSCLMDGTNELRVLNLKKNRLHGELPHNNISENCKLVALDFGDNIIKGKLPTSLAACKHLHILDIQNNQIVDSFPCWMSALVNLVALVLRSNKFFGHVGPSSARNNHSCEFPTMRILDLASNNFSGPLTEEWLRKLVSMMDGSSWPPASVTFLGGQLPYQVTTELTYKGSDHIIQKVLMRNLPFLDVSNNDFRGSIPAAIGELVSLHMVNMSYNSLTGPIPSQLGNLTWLETLDLSSNELSGEIPRELALLDSLTMLNLSNNKLVGSIPESPHFMTFSNGSFLGNTGLCGPPLSKECTNGTTQSVVSYHSKKNYVDVMLFLFSGIGFGVGFAIAIVVAWGIPINKKRS</sequence>